<dbReference type="Pfam" id="PF13966">
    <property type="entry name" value="zf-RVT"/>
    <property type="match status" value="1"/>
</dbReference>
<proteinExistence type="predicted"/>
<feature type="compositionally biased region" description="Basic and acidic residues" evidence="1">
    <location>
        <begin position="441"/>
        <end position="464"/>
    </location>
</feature>
<dbReference type="EMBL" id="VOIH02000009">
    <property type="protein sequence ID" value="KAF3436938.1"/>
    <property type="molecule type" value="Genomic_DNA"/>
</dbReference>
<feature type="domain" description="Reverse transcriptase zinc-binding" evidence="2">
    <location>
        <begin position="91"/>
        <end position="175"/>
    </location>
</feature>
<gene>
    <name evidence="3" type="ORF">FNV43_RR19691</name>
</gene>
<name>A0A8K0DZ06_9ROSA</name>
<evidence type="ECO:0000313" key="3">
    <source>
        <dbReference type="EMBL" id="KAF3436938.1"/>
    </source>
</evidence>
<dbReference type="InterPro" id="IPR026960">
    <property type="entry name" value="RVT-Znf"/>
</dbReference>
<dbReference type="OrthoDB" id="2139939at2759"/>
<dbReference type="PANTHER" id="PTHR34117">
    <property type="entry name" value="STYLE CELL-CYCLE INHIBITOR 1"/>
    <property type="match status" value="1"/>
</dbReference>
<sequence length="593" mass="68233">MASGGKESMDGDVGSEVPKKRLFWIQDEKRNITSLERYSRSSERQDADDWDEEKISYLFNASSAEAIKKILWPSVICQDKLIWIGNKTGQFSVRDCYLAGFNTSREEEGDDFWDKLWKAKIHERLKVFLWRLVSGALPLNQVIYGKTRKGFPFCPCCGIEEESVLHRFKGCETTKRDMEYLINLASKCTHQAAPFALLEKLEIKYMDNLKGLCHPELLHLQRDPTTQFQLFYNLTSVDLSDCHKVRSTVARDDGVVLHHLSTLETFVRAATMSAKDSPMLEHVLVDNKEIFDYKGPGDLNTTIHQNFQLQQENLSEGPYEEESGRDANKDSHSKKARAKHFWNVWHVTIVLNAAGGLALNQLHFTFLFCLSDGIKLDINMFSSVMLHRILSNCNSLFVINLNDSSASFKMGSDRKSEKKKIRKRSSLSSSEDEGRIKRKRIVEDEERKSRSGKKEKPKDKESSSKHSKRNTHKEGISGIRKIKYVLAFLAFFDKITYVEAFQGFIEDSCLFNVVAFNYEIQELSNDDYFSKSNEFATWLKEEKDVFFSDLSSESAREMFSGFVKAWNNHTLESRYYEGIASGPRSAHKWKIKA</sequence>
<dbReference type="PANTHER" id="PTHR34117:SF1">
    <property type="entry name" value="STYLE CELL-CYCLE INHIBITOR 1"/>
    <property type="match status" value="1"/>
</dbReference>
<accession>A0A8K0DZ06</accession>
<protein>
    <recommendedName>
        <fullName evidence="2">Reverse transcriptase zinc-binding domain-containing protein</fullName>
    </recommendedName>
</protein>
<evidence type="ECO:0000256" key="1">
    <source>
        <dbReference type="SAM" id="MobiDB-lite"/>
    </source>
</evidence>
<comment type="caution">
    <text evidence="3">The sequence shown here is derived from an EMBL/GenBank/DDBJ whole genome shotgun (WGS) entry which is preliminary data.</text>
</comment>
<feature type="region of interest" description="Disordered" evidence="1">
    <location>
        <begin position="408"/>
        <end position="474"/>
    </location>
</feature>
<evidence type="ECO:0000313" key="4">
    <source>
        <dbReference type="Proteomes" id="UP000796880"/>
    </source>
</evidence>
<dbReference type="InterPro" id="IPR044688">
    <property type="entry name" value="SCI-1-like"/>
</dbReference>
<organism evidence="3 4">
    <name type="scientific">Rhamnella rubrinervis</name>
    <dbReference type="NCBI Taxonomy" id="2594499"/>
    <lineage>
        <taxon>Eukaryota</taxon>
        <taxon>Viridiplantae</taxon>
        <taxon>Streptophyta</taxon>
        <taxon>Embryophyta</taxon>
        <taxon>Tracheophyta</taxon>
        <taxon>Spermatophyta</taxon>
        <taxon>Magnoliopsida</taxon>
        <taxon>eudicotyledons</taxon>
        <taxon>Gunneridae</taxon>
        <taxon>Pentapetalae</taxon>
        <taxon>rosids</taxon>
        <taxon>fabids</taxon>
        <taxon>Rosales</taxon>
        <taxon>Rhamnaceae</taxon>
        <taxon>rhamnoid group</taxon>
        <taxon>Rhamneae</taxon>
        <taxon>Rhamnella</taxon>
    </lineage>
</organism>
<reference evidence="3" key="1">
    <citation type="submission" date="2020-03" db="EMBL/GenBank/DDBJ databases">
        <title>A high-quality chromosome-level genome assembly of a woody plant with both climbing and erect habits, Rhamnella rubrinervis.</title>
        <authorList>
            <person name="Lu Z."/>
            <person name="Yang Y."/>
            <person name="Zhu X."/>
            <person name="Sun Y."/>
        </authorList>
    </citation>
    <scope>NUCLEOTIDE SEQUENCE</scope>
    <source>
        <strain evidence="3">BYM</strain>
        <tissue evidence="3">Leaf</tissue>
    </source>
</reference>
<dbReference type="AlphaFoldDB" id="A0A8K0DZ06"/>
<keyword evidence="4" id="KW-1185">Reference proteome</keyword>
<dbReference type="Proteomes" id="UP000796880">
    <property type="component" value="Unassembled WGS sequence"/>
</dbReference>
<evidence type="ECO:0000259" key="2">
    <source>
        <dbReference type="Pfam" id="PF13966"/>
    </source>
</evidence>